<keyword evidence="3" id="KW-1185">Reference proteome</keyword>
<accession>A0A418Q821</accession>
<dbReference type="AlphaFoldDB" id="A0A418Q821"/>
<dbReference type="InterPro" id="IPR046498">
    <property type="entry name" value="Rv1476-like"/>
</dbReference>
<sequence length="154" mass="15895">MKTALNVSTQGEPPAGTVKTAYIANNGLTAPDLRDIAQKIKDATGADTVIVQSPSLSAVVSDSASRFTIESKTPTLMNPANAHSVNEITASEQAFLQSLADSHPPVAMTNALVGAVLVVAVVCAAVFAALSRTFIGTSEPTARDTNETRRSVNA</sequence>
<reference evidence="2 3" key="1">
    <citation type="submission" date="2018-09" db="EMBL/GenBank/DDBJ databases">
        <title>Optimization and identification of Corynebacterium falsenii FN1-14 from fish paste.</title>
        <authorList>
            <person name="Daroonpunt R."/>
            <person name="Tanasupawat S."/>
        </authorList>
    </citation>
    <scope>NUCLEOTIDE SEQUENCE [LARGE SCALE GENOMIC DNA]</scope>
    <source>
        <strain evidence="2 3">FN1-14</strain>
    </source>
</reference>
<dbReference type="EMBL" id="QXJK01000003">
    <property type="protein sequence ID" value="RIX35641.1"/>
    <property type="molecule type" value="Genomic_DNA"/>
</dbReference>
<evidence type="ECO:0000256" key="1">
    <source>
        <dbReference type="SAM" id="Phobius"/>
    </source>
</evidence>
<organism evidence="2 3">
    <name type="scientific">Corynebacterium falsenii</name>
    <dbReference type="NCBI Taxonomy" id="108486"/>
    <lineage>
        <taxon>Bacteria</taxon>
        <taxon>Bacillati</taxon>
        <taxon>Actinomycetota</taxon>
        <taxon>Actinomycetes</taxon>
        <taxon>Mycobacteriales</taxon>
        <taxon>Corynebacteriaceae</taxon>
        <taxon>Corynebacterium</taxon>
    </lineage>
</organism>
<name>A0A418Q821_9CORY</name>
<keyword evidence="1" id="KW-0812">Transmembrane</keyword>
<evidence type="ECO:0000313" key="2">
    <source>
        <dbReference type="EMBL" id="RIX35641.1"/>
    </source>
</evidence>
<keyword evidence="1" id="KW-1133">Transmembrane helix</keyword>
<protein>
    <submittedName>
        <fullName evidence="2">Uncharacterized protein</fullName>
    </submittedName>
</protein>
<evidence type="ECO:0000313" key="3">
    <source>
        <dbReference type="Proteomes" id="UP000285278"/>
    </source>
</evidence>
<comment type="caution">
    <text evidence="2">The sequence shown here is derived from an EMBL/GenBank/DDBJ whole genome shotgun (WGS) entry which is preliminary data.</text>
</comment>
<dbReference type="Pfam" id="PF20381">
    <property type="entry name" value="Rv1476"/>
    <property type="match status" value="1"/>
</dbReference>
<dbReference type="Proteomes" id="UP000285278">
    <property type="component" value="Unassembled WGS sequence"/>
</dbReference>
<proteinExistence type="predicted"/>
<keyword evidence="1" id="KW-0472">Membrane</keyword>
<gene>
    <name evidence="2" type="ORF">D3M95_03795</name>
</gene>
<feature type="transmembrane region" description="Helical" evidence="1">
    <location>
        <begin position="111"/>
        <end position="130"/>
    </location>
</feature>